<dbReference type="EMBL" id="JACCFK010000001">
    <property type="protein sequence ID" value="NYI89385.1"/>
    <property type="molecule type" value="Genomic_DNA"/>
</dbReference>
<comment type="caution">
    <text evidence="2">The sequence shown here is derived from an EMBL/GenBank/DDBJ whole genome shotgun (WGS) entry which is preliminary data.</text>
</comment>
<sequence length="118" mass="12445">MLDVTGEDDPGESDFDGHVEPPVPPALGALTAAQRVLAEFLRLDGDLIAIAAQASPALAETADDSDGLAAWVAGLLVSEKDRLLTRVVQGEAARVRMELLHRFRGHRHSPPTRGGSGT</sequence>
<evidence type="ECO:0000313" key="2">
    <source>
        <dbReference type="EMBL" id="NYI89385.1"/>
    </source>
</evidence>
<organism evidence="2 3">
    <name type="scientific">Amycolatopsis endophytica</name>
    <dbReference type="NCBI Taxonomy" id="860233"/>
    <lineage>
        <taxon>Bacteria</taxon>
        <taxon>Bacillati</taxon>
        <taxon>Actinomycetota</taxon>
        <taxon>Actinomycetes</taxon>
        <taxon>Pseudonocardiales</taxon>
        <taxon>Pseudonocardiaceae</taxon>
        <taxon>Amycolatopsis</taxon>
    </lineage>
</organism>
<gene>
    <name evidence="2" type="ORF">HNR02_002708</name>
</gene>
<name>A0A853B3H6_9PSEU</name>
<protein>
    <submittedName>
        <fullName evidence="2">Uncharacterized protein</fullName>
    </submittedName>
</protein>
<reference evidence="2 3" key="1">
    <citation type="submission" date="2020-07" db="EMBL/GenBank/DDBJ databases">
        <title>Sequencing the genomes of 1000 actinobacteria strains.</title>
        <authorList>
            <person name="Klenk H.-P."/>
        </authorList>
    </citation>
    <scope>NUCLEOTIDE SEQUENCE [LARGE SCALE GENOMIC DNA]</scope>
    <source>
        <strain evidence="2 3">DSM 104006</strain>
    </source>
</reference>
<proteinExistence type="predicted"/>
<evidence type="ECO:0000256" key="1">
    <source>
        <dbReference type="SAM" id="MobiDB-lite"/>
    </source>
</evidence>
<dbReference type="Proteomes" id="UP000549616">
    <property type="component" value="Unassembled WGS sequence"/>
</dbReference>
<dbReference type="AlphaFoldDB" id="A0A853B3H6"/>
<feature type="compositionally biased region" description="Acidic residues" evidence="1">
    <location>
        <begin position="1"/>
        <end position="14"/>
    </location>
</feature>
<keyword evidence="3" id="KW-1185">Reference proteome</keyword>
<feature type="region of interest" description="Disordered" evidence="1">
    <location>
        <begin position="1"/>
        <end position="23"/>
    </location>
</feature>
<evidence type="ECO:0000313" key="3">
    <source>
        <dbReference type="Proteomes" id="UP000549616"/>
    </source>
</evidence>
<accession>A0A853B3H6</accession>
<dbReference type="RefSeq" id="WP_179773551.1">
    <property type="nucleotide sequence ID" value="NZ_JACCFK010000001.1"/>
</dbReference>